<dbReference type="RefSeq" id="WP_013746007.1">
    <property type="nucleotide sequence ID" value="NC_015460.1"/>
</dbReference>
<dbReference type="Pfam" id="PF04326">
    <property type="entry name" value="SLFN_AlbA_2"/>
    <property type="match status" value="1"/>
</dbReference>
<dbReference type="eggNOG" id="COG2865">
    <property type="taxonomic scope" value="Bacteria"/>
</dbReference>
<proteinExistence type="predicted"/>
<dbReference type="EMBL" id="CP002667">
    <property type="protein sequence ID" value="AEC17229.1"/>
    <property type="molecule type" value="Genomic_DNA"/>
</dbReference>
<dbReference type="PANTHER" id="PTHR30595">
    <property type="entry name" value="GLPR-RELATED TRANSCRIPTIONAL REPRESSOR"/>
    <property type="match status" value="1"/>
</dbReference>
<dbReference type="InterPro" id="IPR038461">
    <property type="entry name" value="Schlafen_AlbA_2_dom_sf"/>
</dbReference>
<dbReference type="KEGG" id="gan:UMN179_01206"/>
<organism evidence="3 4">
    <name type="scientific">Gallibacterium anatis (strain UMN179)</name>
    <name type="common">Pasteurella anatis</name>
    <dbReference type="NCBI Taxonomy" id="1005058"/>
    <lineage>
        <taxon>Bacteria</taxon>
        <taxon>Pseudomonadati</taxon>
        <taxon>Pseudomonadota</taxon>
        <taxon>Gammaproteobacteria</taxon>
        <taxon>Pasteurellales</taxon>
        <taxon>Pasteurellaceae</taxon>
        <taxon>Gallibacterium</taxon>
    </lineage>
</organism>
<dbReference type="PANTHER" id="PTHR30595:SF6">
    <property type="entry name" value="SCHLAFEN ALBA-2 DOMAIN-CONTAINING PROTEIN"/>
    <property type="match status" value="1"/>
</dbReference>
<sequence>MIDWDYIEEMISQGKLHQEILFLEYKKAKNAVPKDFWKSYSAFANSKGGFIILGIEENESKDFSITGVKDYQKIIDDIFSQSRSREKVSSPLLTSGNIRHFLYQGNVIVVVYIPTAQNVDRPVHLNQDIRQSYVRLHSGDHKLTDSELRTMLSSYAPSKKDYLVLANTSLADINLDTLNKYRNSLKAHNPDSELLYISDLEFAEKVGVLSRDASTQTLGVTYAGLLLFGKEYRIKHYFPHFFFEYYEKMDENSRYDLRITDFDLSEGNLFEFYLKIAPLVTELGKDSHFKLDNLTRTGENEITKALREALVNAIAHADYFNDVRYLKIIKLNNQISFENAGIMLVDIDQAIAGNRSECRNSLIHNLLRRIGLCERQGQGVKDIFIEWKNHYFNVPVLESQIDHTKLILTFHDEKISKWQALLSKNFKLFDKLNPCQKDCLLYIAVNQGRSKYKPIAEKITHYSNRDITLALSALVKKGFLFVIDGKRYEREYCLTGYNKEKDDLSNQCLDVDDQQVKLRTKNNKTDNNTTELSEKPTELSEKPTELSEKPTKLSEKPTKLSEKNKKISKIDVTIDVLCKHLGKRSTLEQINNVILLLCLEQASSAEVIAKRLKRNQDYLSKNYLKKLIESNELRFLYPERLNHPEQAYCLTDKGRKLLIEKGIIDDK</sequence>
<evidence type="ECO:0000313" key="3">
    <source>
        <dbReference type="EMBL" id="AEC17229.1"/>
    </source>
</evidence>
<feature type="compositionally biased region" description="Basic and acidic residues" evidence="1">
    <location>
        <begin position="532"/>
        <end position="560"/>
    </location>
</feature>
<protein>
    <recommendedName>
        <fullName evidence="2">Schlafen AlbA-2 domain-containing protein</fullName>
    </recommendedName>
</protein>
<dbReference type="Gene3D" id="3.30.950.30">
    <property type="entry name" value="Schlafen, AAA domain"/>
    <property type="match status" value="1"/>
</dbReference>
<accession>F4H9S1</accession>
<dbReference type="InterPro" id="IPR007421">
    <property type="entry name" value="Schlafen_AlbA_2_dom"/>
</dbReference>
<gene>
    <name evidence="3" type="ordered locus">UMN179_01206</name>
</gene>
<reference evidence="3 4" key="1">
    <citation type="journal article" date="2011" name="J. Bacteriol.">
        <title>Complete genome sequence of Gallibacterium anatis strain UMN179, isolated from a laying hen with peritonitis.</title>
        <authorList>
            <person name="Johnson T.J."/>
            <person name="Fernandez-Alarcon C."/>
            <person name="Bojesen A.M."/>
            <person name="Nolan L.K."/>
            <person name="Trampel D.W."/>
            <person name="Seemann T."/>
        </authorList>
    </citation>
    <scope>NUCLEOTIDE SEQUENCE [LARGE SCALE GENOMIC DNA]</scope>
    <source>
        <strain evidence="3 4">UMN179</strain>
    </source>
</reference>
<dbReference type="AlphaFoldDB" id="F4H9S1"/>
<dbReference type="InterPro" id="IPR038475">
    <property type="entry name" value="RecG_C_sf"/>
</dbReference>
<dbReference type="STRING" id="1005058.UMN179_01206"/>
<name>F4H9S1_GALAU</name>
<dbReference type="Proteomes" id="UP000006908">
    <property type="component" value="Chromosome"/>
</dbReference>
<dbReference type="HOGENOM" id="CLU_024970_0_0_6"/>
<evidence type="ECO:0000259" key="2">
    <source>
        <dbReference type="Pfam" id="PF04326"/>
    </source>
</evidence>
<dbReference type="Pfam" id="PF13749">
    <property type="entry name" value="HATPase_c_4"/>
    <property type="match status" value="1"/>
</dbReference>
<feature type="domain" description="Schlafen AlbA-2" evidence="2">
    <location>
        <begin position="21"/>
        <end position="143"/>
    </location>
</feature>
<feature type="region of interest" description="Disordered" evidence="1">
    <location>
        <begin position="519"/>
        <end position="560"/>
    </location>
</feature>
<evidence type="ECO:0000313" key="4">
    <source>
        <dbReference type="Proteomes" id="UP000006908"/>
    </source>
</evidence>
<dbReference type="Gene3D" id="3.30.565.60">
    <property type="match status" value="1"/>
</dbReference>
<evidence type="ECO:0000256" key="1">
    <source>
        <dbReference type="SAM" id="MobiDB-lite"/>
    </source>
</evidence>